<sequence length="200" mass="23744">MTETDTESILDNNNKKTEGTVAVLTSEVKVLSIGKRREYFKPKRHVIKFDKQIFLDDCKKHYGLLLMGNRTRYVPNNNFLMDLFKMETIEKDNQPRRYHFDCHPCVCPGSSMSQGIFGQTLYASAVMHELKKRLKNKKWISKNVLELPKKENAIRSKYYYGDDYYVQNIVIDIIQEQKIKAFQFLFNLHKEYVKERQESK</sequence>
<dbReference type="OrthoDB" id="7864837at2759"/>
<dbReference type="KEGG" id="dhe:111602558"/>
<keyword evidence="1" id="KW-1185">Reference proteome</keyword>
<name>A0A6J1MA68_DROHY</name>
<dbReference type="AlphaFoldDB" id="A0A6J1MA68"/>
<evidence type="ECO:0000313" key="1">
    <source>
        <dbReference type="Proteomes" id="UP000504633"/>
    </source>
</evidence>
<accession>A0A6J1MA68</accession>
<dbReference type="GeneID" id="111602558"/>
<organism evidence="1 2">
    <name type="scientific">Drosophila hydei</name>
    <name type="common">Fruit fly</name>
    <dbReference type="NCBI Taxonomy" id="7224"/>
    <lineage>
        <taxon>Eukaryota</taxon>
        <taxon>Metazoa</taxon>
        <taxon>Ecdysozoa</taxon>
        <taxon>Arthropoda</taxon>
        <taxon>Hexapoda</taxon>
        <taxon>Insecta</taxon>
        <taxon>Pterygota</taxon>
        <taxon>Neoptera</taxon>
        <taxon>Endopterygota</taxon>
        <taxon>Diptera</taxon>
        <taxon>Brachycera</taxon>
        <taxon>Muscomorpha</taxon>
        <taxon>Ephydroidea</taxon>
        <taxon>Drosophilidae</taxon>
        <taxon>Drosophila</taxon>
    </lineage>
</organism>
<gene>
    <name evidence="2" type="primary">LOC111602558</name>
</gene>
<reference evidence="2" key="1">
    <citation type="submission" date="2025-08" db="UniProtKB">
        <authorList>
            <consortium name="RefSeq"/>
        </authorList>
    </citation>
    <scope>IDENTIFICATION</scope>
    <source>
        <strain evidence="2">15085-1641.00</strain>
        <tissue evidence="2">Whole body</tissue>
    </source>
</reference>
<proteinExistence type="predicted"/>
<protein>
    <submittedName>
        <fullName evidence="2">Uncharacterized protein LOC111602558 isoform X1</fullName>
    </submittedName>
</protein>
<dbReference type="Proteomes" id="UP000504633">
    <property type="component" value="Unplaced"/>
</dbReference>
<evidence type="ECO:0000313" key="2">
    <source>
        <dbReference type="RefSeq" id="XP_023175482.2"/>
    </source>
</evidence>
<dbReference type="RefSeq" id="XP_023175482.2">
    <property type="nucleotide sequence ID" value="XM_023319714.2"/>
</dbReference>